<sequence length="311" mass="34509">MFLTNLLLQIIIIFILMLVGVFLKKIGFLRDTTNTDLTKIILYFISPCVIIKAFEQKFSADRMITFLITSIGVFSIYIISIIISKLIFSKVKDKNLQRTLKYGSVYPNSGFMGIPLAQALFGSQGVFFSVISVLAFNIFSWSHGVSLFNEQKGWKELSRDILMNPNIIAILLGIFVFVFSIPIPNVVNQLLDYIAAMFAPLSMIIIGCSLADIQLKALSFNRLLILAILLKNFIYPIFSIFILIALGVTGTSLLTTVILTSCPVAGLVVLFTLESKGDAEPGILLVSLSTILSLITIPFIIFFLNFLHLNA</sequence>
<evidence type="ECO:0000256" key="5">
    <source>
        <dbReference type="ARBA" id="ARBA00022692"/>
    </source>
</evidence>
<keyword evidence="5" id="KW-0812">Transmembrane</keyword>
<dbReference type="AlphaFoldDB" id="A0A0V8CKT8"/>
<evidence type="ECO:0000256" key="1">
    <source>
        <dbReference type="ARBA" id="ARBA00004651"/>
    </source>
</evidence>
<dbReference type="RefSeq" id="WP_058206558.1">
    <property type="nucleotide sequence ID" value="NZ_LKLM01000026.1"/>
</dbReference>
<accession>A0A0V8CKT8</accession>
<comment type="subcellular location">
    <subcellularLocation>
        <location evidence="1">Cell membrane</location>
        <topology evidence="1">Multi-pass membrane protein</topology>
    </subcellularLocation>
</comment>
<dbReference type="PANTHER" id="PTHR36838:SF1">
    <property type="entry name" value="SLR1864 PROTEIN"/>
    <property type="match status" value="1"/>
</dbReference>
<dbReference type="EMBL" id="LKLU01000033">
    <property type="protein sequence ID" value="KSU22173.1"/>
    <property type="molecule type" value="Genomic_DNA"/>
</dbReference>
<dbReference type="Proteomes" id="UP000053719">
    <property type="component" value="Unassembled WGS sequence"/>
</dbReference>
<dbReference type="InterPro" id="IPR004776">
    <property type="entry name" value="Mem_transp_PIN-like"/>
</dbReference>
<dbReference type="Gene3D" id="1.20.1530.20">
    <property type="match status" value="1"/>
</dbReference>
<evidence type="ECO:0000256" key="4">
    <source>
        <dbReference type="ARBA" id="ARBA00022475"/>
    </source>
</evidence>
<gene>
    <name evidence="8" type="ORF">M20_0588</name>
</gene>
<evidence type="ECO:0000313" key="9">
    <source>
        <dbReference type="Proteomes" id="UP000053719"/>
    </source>
</evidence>
<dbReference type="GO" id="GO:0005886">
    <property type="term" value="C:plasma membrane"/>
    <property type="evidence" value="ECO:0007669"/>
    <property type="project" value="UniProtKB-SubCell"/>
</dbReference>
<organism evidence="8 9">
    <name type="scientific">Lactococcus lactis subsp. lactis</name>
    <name type="common">Streptococcus lactis</name>
    <dbReference type="NCBI Taxonomy" id="1360"/>
    <lineage>
        <taxon>Bacteria</taxon>
        <taxon>Bacillati</taxon>
        <taxon>Bacillota</taxon>
        <taxon>Bacilli</taxon>
        <taxon>Lactobacillales</taxon>
        <taxon>Streptococcaceae</taxon>
        <taxon>Lactococcus</taxon>
    </lineage>
</organism>
<comment type="similarity">
    <text evidence="2">Belongs to the auxin efflux carrier (TC 2.A.69) family.</text>
</comment>
<dbReference type="PATRIC" id="fig|1360.112.peg.684"/>
<dbReference type="InterPro" id="IPR038770">
    <property type="entry name" value="Na+/solute_symporter_sf"/>
</dbReference>
<dbReference type="GO" id="GO:0055085">
    <property type="term" value="P:transmembrane transport"/>
    <property type="evidence" value="ECO:0007669"/>
    <property type="project" value="InterPro"/>
</dbReference>
<evidence type="ECO:0000256" key="6">
    <source>
        <dbReference type="ARBA" id="ARBA00022989"/>
    </source>
</evidence>
<evidence type="ECO:0000256" key="2">
    <source>
        <dbReference type="ARBA" id="ARBA00010145"/>
    </source>
</evidence>
<evidence type="ECO:0000313" key="8">
    <source>
        <dbReference type="EMBL" id="KSU22173.1"/>
    </source>
</evidence>
<reference evidence="9" key="1">
    <citation type="submission" date="2015-10" db="EMBL/GenBank/DDBJ databases">
        <title>Draft Genome Sequences of 11 Lactococcus lactis subspecies cremoris strains.</title>
        <authorList>
            <person name="Wels M."/>
            <person name="Backus L."/>
            <person name="Boekhorst J."/>
            <person name="Dijkstra A."/>
            <person name="Beerthuizen M."/>
            <person name="Kelly W."/>
            <person name="Siezen R."/>
            <person name="Bachmann H."/>
            <person name="Van Hijum S."/>
        </authorList>
    </citation>
    <scope>NUCLEOTIDE SEQUENCE [LARGE SCALE GENOMIC DNA]</scope>
    <source>
        <strain evidence="9">M20</strain>
    </source>
</reference>
<name>A0A0V8CKT8_LACLL</name>
<comment type="caution">
    <text evidence="8">The sequence shown here is derived from an EMBL/GenBank/DDBJ whole genome shotgun (WGS) entry which is preliminary data.</text>
</comment>
<dbReference type="PANTHER" id="PTHR36838">
    <property type="entry name" value="AUXIN EFFLUX CARRIER FAMILY PROTEIN"/>
    <property type="match status" value="1"/>
</dbReference>
<keyword evidence="6" id="KW-1133">Transmembrane helix</keyword>
<evidence type="ECO:0000256" key="3">
    <source>
        <dbReference type="ARBA" id="ARBA00022448"/>
    </source>
</evidence>
<proteinExistence type="inferred from homology"/>
<evidence type="ECO:0000256" key="7">
    <source>
        <dbReference type="ARBA" id="ARBA00023136"/>
    </source>
</evidence>
<keyword evidence="3" id="KW-0813">Transport</keyword>
<keyword evidence="7" id="KW-0472">Membrane</keyword>
<protein>
    <submittedName>
        <fullName evidence="8">Malate permease</fullName>
    </submittedName>
</protein>
<dbReference type="Pfam" id="PF03547">
    <property type="entry name" value="Mem_trans"/>
    <property type="match status" value="2"/>
</dbReference>
<keyword evidence="4" id="KW-1003">Cell membrane</keyword>